<dbReference type="InterPro" id="IPR037053">
    <property type="entry name" value="Phage_tail_collar_dom_sf"/>
</dbReference>
<protein>
    <submittedName>
        <fullName evidence="2">Microcystin-dependent protein</fullName>
    </submittedName>
</protein>
<dbReference type="InterPro" id="IPR011083">
    <property type="entry name" value="Phage_tail_collar_dom"/>
</dbReference>
<dbReference type="EMBL" id="JACHKZ010000001">
    <property type="protein sequence ID" value="MBB6576086.1"/>
    <property type="molecule type" value="Genomic_DNA"/>
</dbReference>
<gene>
    <name evidence="2" type="ORF">HNP33_000134</name>
</gene>
<feature type="domain" description="Phage tail collar" evidence="1">
    <location>
        <begin position="7"/>
        <end position="63"/>
    </location>
</feature>
<proteinExistence type="predicted"/>
<accession>A0ABR6RAB3</accession>
<organism evidence="2 3">
    <name type="scientific">Comamonas odontotermitis</name>
    <dbReference type="NCBI Taxonomy" id="379895"/>
    <lineage>
        <taxon>Bacteria</taxon>
        <taxon>Pseudomonadati</taxon>
        <taxon>Pseudomonadota</taxon>
        <taxon>Betaproteobacteria</taxon>
        <taxon>Burkholderiales</taxon>
        <taxon>Comamonadaceae</taxon>
        <taxon>Comamonas</taxon>
    </lineage>
</organism>
<evidence type="ECO:0000259" key="1">
    <source>
        <dbReference type="Pfam" id="PF07484"/>
    </source>
</evidence>
<evidence type="ECO:0000313" key="2">
    <source>
        <dbReference type="EMBL" id="MBB6576086.1"/>
    </source>
</evidence>
<keyword evidence="3" id="KW-1185">Reference proteome</keyword>
<dbReference type="Gene3D" id="3.90.1340.10">
    <property type="entry name" value="Phage tail collar domain"/>
    <property type="match status" value="1"/>
</dbReference>
<name>A0ABR6RAB3_9BURK</name>
<dbReference type="SUPFAM" id="SSF88874">
    <property type="entry name" value="Receptor-binding domain of short tail fibre protein gp12"/>
    <property type="match status" value="1"/>
</dbReference>
<evidence type="ECO:0000313" key="3">
    <source>
        <dbReference type="Proteomes" id="UP000562492"/>
    </source>
</evidence>
<dbReference type="Proteomes" id="UP000562492">
    <property type="component" value="Unassembled WGS sequence"/>
</dbReference>
<reference evidence="2 3" key="1">
    <citation type="submission" date="2020-08" db="EMBL/GenBank/DDBJ databases">
        <title>Functional genomics of gut bacteria from endangered species of beetles.</title>
        <authorList>
            <person name="Carlos-Shanley C."/>
        </authorList>
    </citation>
    <scope>NUCLEOTIDE SEQUENCE [LARGE SCALE GENOMIC DNA]</scope>
    <source>
        <strain evidence="2 3">S00124</strain>
    </source>
</reference>
<sequence length="171" mass="17951">MSDVFIGQVMISGFNFAPRGFAQCNGQLLPIAQNQALFSLLGTQYGGNGITNFALPDLRGRTPIFFGNAMGESFVIGQTGGVENVTLLPSQMPQHTHTLQATTATGTTRIPKGNALASSASTAIYAAAQSTVSLSQQSISQTGNTLPHANIQPYATLNFCIALQGIFPSRN</sequence>
<comment type="caution">
    <text evidence="2">The sequence shown here is derived from an EMBL/GenBank/DDBJ whole genome shotgun (WGS) entry which is preliminary data.</text>
</comment>
<dbReference type="RefSeq" id="WP_184704219.1">
    <property type="nucleotide sequence ID" value="NZ_JACHKZ010000001.1"/>
</dbReference>
<dbReference type="Pfam" id="PF07484">
    <property type="entry name" value="Collar"/>
    <property type="match status" value="1"/>
</dbReference>